<dbReference type="Proteomes" id="UP001419910">
    <property type="component" value="Unassembled WGS sequence"/>
</dbReference>
<dbReference type="SUPFAM" id="SSF53474">
    <property type="entry name" value="alpha/beta-Hydrolases"/>
    <property type="match status" value="1"/>
</dbReference>
<evidence type="ECO:0000313" key="3">
    <source>
        <dbReference type="EMBL" id="MEN2791281.1"/>
    </source>
</evidence>
<accession>A0ABU9Y653</accession>
<keyword evidence="4" id="KW-1185">Reference proteome</keyword>
<dbReference type="InterPro" id="IPR000073">
    <property type="entry name" value="AB_hydrolase_1"/>
</dbReference>
<dbReference type="GO" id="GO:0016787">
    <property type="term" value="F:hydrolase activity"/>
    <property type="evidence" value="ECO:0007669"/>
    <property type="project" value="UniProtKB-KW"/>
</dbReference>
<dbReference type="PANTHER" id="PTHR43329">
    <property type="entry name" value="EPOXIDE HYDROLASE"/>
    <property type="match status" value="1"/>
</dbReference>
<comment type="caution">
    <text evidence="3">The sequence shown here is derived from an EMBL/GenBank/DDBJ whole genome shotgun (WGS) entry which is preliminary data.</text>
</comment>
<keyword evidence="1 3" id="KW-0378">Hydrolase</keyword>
<evidence type="ECO:0000256" key="1">
    <source>
        <dbReference type="ARBA" id="ARBA00022801"/>
    </source>
</evidence>
<dbReference type="InterPro" id="IPR000639">
    <property type="entry name" value="Epox_hydrolase-like"/>
</dbReference>
<organism evidence="3 4">
    <name type="scientific">Sphingomonas oligophenolica</name>
    <dbReference type="NCBI Taxonomy" id="301154"/>
    <lineage>
        <taxon>Bacteria</taxon>
        <taxon>Pseudomonadati</taxon>
        <taxon>Pseudomonadota</taxon>
        <taxon>Alphaproteobacteria</taxon>
        <taxon>Sphingomonadales</taxon>
        <taxon>Sphingomonadaceae</taxon>
        <taxon>Sphingomonas</taxon>
    </lineage>
</organism>
<sequence length="303" mass="33220">MSILHHDPADGDPVTDLPGFRHGFAAVNGTRLHYVQGGAGPAVLLLHGWPFTWEEWRPVMPLLAQAGRTVIAPDLRGMGLSAKPDKDYAKSDYLKRNVAKDVHELLVSLNHDTVDLMGVDIGMMVAFAYAARYPTHVGHAVLGEGLLPGFGLEEHMNPATGGYWHFGFHAQVEIATMLTEGKEAAYLGPMWKMMSASPAAQQSNEGRFLPHYSARGGMRGGFAHYATLIGDDGRENRDHFRQKLAMPVLVLNGEKGLPLKATVDSVRRVADRIEEDIVPGAAHTLAQDNPAWLAERLNRFFQS</sequence>
<name>A0ABU9Y653_9SPHN</name>
<evidence type="ECO:0000313" key="4">
    <source>
        <dbReference type="Proteomes" id="UP001419910"/>
    </source>
</evidence>
<evidence type="ECO:0000259" key="2">
    <source>
        <dbReference type="Pfam" id="PF00561"/>
    </source>
</evidence>
<dbReference type="Gene3D" id="3.40.50.1820">
    <property type="entry name" value="alpha/beta hydrolase"/>
    <property type="match status" value="1"/>
</dbReference>
<dbReference type="PRINTS" id="PR00412">
    <property type="entry name" value="EPOXHYDRLASE"/>
</dbReference>
<proteinExistence type="predicted"/>
<dbReference type="RefSeq" id="WP_343892464.1">
    <property type="nucleotide sequence ID" value="NZ_BAAAEH010000059.1"/>
</dbReference>
<dbReference type="EMBL" id="JBDIME010000016">
    <property type="protein sequence ID" value="MEN2791281.1"/>
    <property type="molecule type" value="Genomic_DNA"/>
</dbReference>
<dbReference type="Pfam" id="PF00561">
    <property type="entry name" value="Abhydrolase_1"/>
    <property type="match status" value="1"/>
</dbReference>
<dbReference type="InterPro" id="IPR029058">
    <property type="entry name" value="AB_hydrolase_fold"/>
</dbReference>
<feature type="domain" description="AB hydrolase-1" evidence="2">
    <location>
        <begin position="41"/>
        <end position="154"/>
    </location>
</feature>
<protein>
    <submittedName>
        <fullName evidence="3">Alpha/beta hydrolase</fullName>
    </submittedName>
</protein>
<gene>
    <name evidence="3" type="ORF">ABC974_16725</name>
</gene>
<reference evidence="3 4" key="1">
    <citation type="submission" date="2024-05" db="EMBL/GenBank/DDBJ databases">
        <authorList>
            <person name="Liu Q."/>
            <person name="Xin Y.-H."/>
        </authorList>
    </citation>
    <scope>NUCLEOTIDE SEQUENCE [LARGE SCALE GENOMIC DNA]</scope>
    <source>
        <strain evidence="3 4">CGMCC 1.10181</strain>
    </source>
</reference>